<dbReference type="EMBL" id="KZ852041">
    <property type="protein sequence ID" value="RDH35218.1"/>
    <property type="molecule type" value="Genomic_DNA"/>
</dbReference>
<organism evidence="1 2">
    <name type="scientific">Aspergillus welwitschiae</name>
    <dbReference type="NCBI Taxonomy" id="1341132"/>
    <lineage>
        <taxon>Eukaryota</taxon>
        <taxon>Fungi</taxon>
        <taxon>Dikarya</taxon>
        <taxon>Ascomycota</taxon>
        <taxon>Pezizomycotina</taxon>
        <taxon>Eurotiomycetes</taxon>
        <taxon>Eurotiomycetidae</taxon>
        <taxon>Eurotiales</taxon>
        <taxon>Aspergillaceae</taxon>
        <taxon>Aspergillus</taxon>
        <taxon>Aspergillus subgen. Circumdati</taxon>
    </lineage>
</organism>
<protein>
    <submittedName>
        <fullName evidence="1">Uncharacterized protein</fullName>
    </submittedName>
</protein>
<dbReference type="AlphaFoldDB" id="A0A3F3Q7Q6"/>
<proteinExistence type="predicted"/>
<reference evidence="1 2" key="1">
    <citation type="submission" date="2018-07" db="EMBL/GenBank/DDBJ databases">
        <title>The genomes of Aspergillus section Nigri reveals drivers in fungal speciation.</title>
        <authorList>
            <consortium name="DOE Joint Genome Institute"/>
            <person name="Vesth T.C."/>
            <person name="Nybo J."/>
            <person name="Theobald S."/>
            <person name="Brandl J."/>
            <person name="Frisvad J.C."/>
            <person name="Nielsen K.F."/>
            <person name="Lyhne E.K."/>
            <person name="Kogle M.E."/>
            <person name="Kuo A."/>
            <person name="Riley R."/>
            <person name="Clum A."/>
            <person name="Nolan M."/>
            <person name="Lipzen A."/>
            <person name="Salamov A."/>
            <person name="Henrissat B."/>
            <person name="Wiebenga A."/>
            <person name="De vries R.P."/>
            <person name="Grigoriev I.V."/>
            <person name="Mortensen U.H."/>
            <person name="Andersen M.R."/>
            <person name="Baker S.E."/>
        </authorList>
    </citation>
    <scope>NUCLEOTIDE SEQUENCE [LARGE SCALE GENOMIC DNA]</scope>
    <source>
        <strain evidence="1 2">CBS 139.54b</strain>
    </source>
</reference>
<dbReference type="GeneID" id="38133974"/>
<keyword evidence="2" id="KW-1185">Reference proteome</keyword>
<evidence type="ECO:0000313" key="2">
    <source>
        <dbReference type="Proteomes" id="UP000253729"/>
    </source>
</evidence>
<sequence>MDCEDTRILVRKLCGVLVSLFENHIGSGNISSIYIWFFYLAYSRATAKLTTNTRLGTYLVLKAIFMCYGSSSSTPSR</sequence>
<name>A0A3F3Q7Q6_9EURO</name>
<dbReference type="Proteomes" id="UP000253729">
    <property type="component" value="Unassembled WGS sequence"/>
</dbReference>
<accession>A0A3F3Q7Q6</accession>
<evidence type="ECO:0000313" key="1">
    <source>
        <dbReference type="EMBL" id="RDH35218.1"/>
    </source>
</evidence>
<dbReference type="RefSeq" id="XP_026628240.1">
    <property type="nucleotide sequence ID" value="XM_026765618.1"/>
</dbReference>
<gene>
    <name evidence="1" type="ORF">BDQ94DRAFT_140420</name>
</gene>